<accession>A0A8C5I7W5</accession>
<dbReference type="GO" id="GO:0008017">
    <property type="term" value="F:microtubule binding"/>
    <property type="evidence" value="ECO:0007669"/>
    <property type="project" value="InterPro"/>
</dbReference>
<dbReference type="GO" id="GO:0005874">
    <property type="term" value="C:microtubule"/>
    <property type="evidence" value="ECO:0007669"/>
    <property type="project" value="TreeGrafter"/>
</dbReference>
<keyword evidence="1" id="KW-0175">Coiled coil</keyword>
<proteinExistence type="predicted"/>
<gene>
    <name evidence="2" type="primary">gas8</name>
</gene>
<dbReference type="GO" id="GO:0031267">
    <property type="term" value="F:small GTPase binding"/>
    <property type="evidence" value="ECO:0007669"/>
    <property type="project" value="InterPro"/>
</dbReference>
<organism evidence="2 3">
    <name type="scientific">Gouania willdenowi</name>
    <name type="common">Blunt-snouted clingfish</name>
    <name type="synonym">Lepadogaster willdenowi</name>
    <dbReference type="NCBI Taxonomy" id="441366"/>
    <lineage>
        <taxon>Eukaryota</taxon>
        <taxon>Metazoa</taxon>
        <taxon>Chordata</taxon>
        <taxon>Craniata</taxon>
        <taxon>Vertebrata</taxon>
        <taxon>Euteleostomi</taxon>
        <taxon>Actinopterygii</taxon>
        <taxon>Neopterygii</taxon>
        <taxon>Teleostei</taxon>
        <taxon>Neoteleostei</taxon>
        <taxon>Acanthomorphata</taxon>
        <taxon>Ovalentaria</taxon>
        <taxon>Blenniimorphae</taxon>
        <taxon>Blenniiformes</taxon>
        <taxon>Gobiesocoidei</taxon>
        <taxon>Gobiesocidae</taxon>
        <taxon>Gobiesocinae</taxon>
        <taxon>Gouania</taxon>
    </lineage>
</organism>
<keyword evidence="3" id="KW-1185">Reference proteome</keyword>
<protein>
    <submittedName>
        <fullName evidence="2">Dynein regulatory complex subunit 4-like</fullName>
    </submittedName>
</protein>
<evidence type="ECO:0000256" key="1">
    <source>
        <dbReference type="SAM" id="Coils"/>
    </source>
</evidence>
<name>A0A8C5I7W5_GOUWI</name>
<feature type="coiled-coil region" evidence="1">
    <location>
        <begin position="241"/>
        <end position="339"/>
    </location>
</feature>
<sequence>MPPKKKGSGKKPPKSKTPVLINGLTKEEMSKEQMEELIVQLREELDREREERNYFQLERDKIQTFWEVTKRKLEEAQAEVKTVEKNIEEDEERHLVEIKVYKQKMKHLLCEHHNTIAELKERDLTSARQTHKEQEELEAELCEEMRTITMKTLNFEIETLFNELTLKHEEEMRLTNEKWEKQFTDIRAEKEEKLQKMKDELSNWRKSRISETRHQWNSHLSALKQDHNNSLRDAQLFIDEVEETKKRSAALKELIAEQKGKEKEKLKDLDLTLKDNKCLSEWFSSAEEENAKFQRKMKHYSEKKETVYDVIEKMKIKELKNLEQEKKALESNFHKVRLSNQSSLLNVKMEIWMENGHFFI</sequence>
<dbReference type="AlphaFoldDB" id="A0A8C5I7W5"/>
<feature type="coiled-coil region" evidence="1">
    <location>
        <begin position="176"/>
        <end position="207"/>
    </location>
</feature>
<dbReference type="Proteomes" id="UP000694680">
    <property type="component" value="Chromosome 3"/>
</dbReference>
<dbReference type="GO" id="GO:0005794">
    <property type="term" value="C:Golgi apparatus"/>
    <property type="evidence" value="ECO:0007669"/>
    <property type="project" value="TreeGrafter"/>
</dbReference>
<dbReference type="PANTHER" id="PTHR31543:SF0">
    <property type="entry name" value="DYNEIN REGULATORY COMPLEX SUBUNIT 4"/>
    <property type="match status" value="1"/>
</dbReference>
<dbReference type="GO" id="GO:0030317">
    <property type="term" value="P:flagellated sperm motility"/>
    <property type="evidence" value="ECO:0007669"/>
    <property type="project" value="TreeGrafter"/>
</dbReference>
<feature type="coiled-coil region" evidence="1">
    <location>
        <begin position="24"/>
        <end position="93"/>
    </location>
</feature>
<dbReference type="Ensembl" id="ENSGWIT00000059056.1">
    <property type="protein sequence ID" value="ENSGWIP00000054820.1"/>
    <property type="gene ID" value="ENSGWIG00000026156.1"/>
</dbReference>
<dbReference type="PANTHER" id="PTHR31543">
    <property type="entry name" value="DYNEIN REGULATORY COMPLEX SUBUNIT 4"/>
    <property type="match status" value="1"/>
</dbReference>
<reference evidence="2" key="3">
    <citation type="submission" date="2025-09" db="UniProtKB">
        <authorList>
            <consortium name="Ensembl"/>
        </authorList>
    </citation>
    <scope>IDENTIFICATION</scope>
</reference>
<evidence type="ECO:0000313" key="2">
    <source>
        <dbReference type="Ensembl" id="ENSGWIP00000054820.1"/>
    </source>
</evidence>
<evidence type="ECO:0000313" key="3">
    <source>
        <dbReference type="Proteomes" id="UP000694680"/>
    </source>
</evidence>
<reference evidence="2" key="1">
    <citation type="submission" date="2020-06" db="EMBL/GenBank/DDBJ databases">
        <authorList>
            <consortium name="Wellcome Sanger Institute Data Sharing"/>
        </authorList>
    </citation>
    <scope>NUCLEOTIDE SEQUENCE [LARGE SCALE GENOMIC DNA]</scope>
</reference>
<reference evidence="2" key="2">
    <citation type="submission" date="2025-08" db="UniProtKB">
        <authorList>
            <consortium name="Ensembl"/>
        </authorList>
    </citation>
    <scope>IDENTIFICATION</scope>
</reference>
<dbReference type="InterPro" id="IPR039308">
    <property type="entry name" value="GAS8"/>
</dbReference>